<organism evidence="2 3">
    <name type="scientific">Alternaria arborescens</name>
    <dbReference type="NCBI Taxonomy" id="156630"/>
    <lineage>
        <taxon>Eukaryota</taxon>
        <taxon>Fungi</taxon>
        <taxon>Dikarya</taxon>
        <taxon>Ascomycota</taxon>
        <taxon>Pezizomycotina</taxon>
        <taxon>Dothideomycetes</taxon>
        <taxon>Pleosporomycetidae</taxon>
        <taxon>Pleosporales</taxon>
        <taxon>Pleosporineae</taxon>
        <taxon>Pleosporaceae</taxon>
        <taxon>Alternaria</taxon>
        <taxon>Alternaria sect. Alternaria</taxon>
    </lineage>
</organism>
<keyword evidence="3" id="KW-1185">Reference proteome</keyword>
<dbReference type="AlphaFoldDB" id="A0A4Q4R985"/>
<feature type="region of interest" description="Disordered" evidence="1">
    <location>
        <begin position="1"/>
        <end position="23"/>
    </location>
</feature>
<dbReference type="Proteomes" id="UP000293823">
    <property type="component" value="Unassembled WGS sequence"/>
</dbReference>
<evidence type="ECO:0000313" key="3">
    <source>
        <dbReference type="Proteomes" id="UP000293823"/>
    </source>
</evidence>
<comment type="caution">
    <text evidence="2">The sequence shown here is derived from an EMBL/GenBank/DDBJ whole genome shotgun (WGS) entry which is preliminary data.</text>
</comment>
<feature type="region of interest" description="Disordered" evidence="1">
    <location>
        <begin position="54"/>
        <end position="78"/>
    </location>
</feature>
<proteinExistence type="predicted"/>
<reference evidence="3" key="1">
    <citation type="journal article" date="2019" name="bioRxiv">
        <title>Genomics, evolutionary history and diagnostics of the Alternaria alternata species group including apple and Asian pear pathotypes.</title>
        <authorList>
            <person name="Armitage A.D."/>
            <person name="Cockerton H.M."/>
            <person name="Sreenivasaprasad S."/>
            <person name="Woodhall J.W."/>
            <person name="Lane C.R."/>
            <person name="Harrison R.J."/>
            <person name="Clarkson J.P."/>
        </authorList>
    </citation>
    <scope>NUCLEOTIDE SEQUENCE [LARGE SCALE GENOMIC DNA]</scope>
    <source>
        <strain evidence="3">RGR 97.0016</strain>
    </source>
</reference>
<evidence type="ECO:0000313" key="2">
    <source>
        <dbReference type="EMBL" id="RYO53025.1"/>
    </source>
</evidence>
<accession>A0A4Q4R985</accession>
<gene>
    <name evidence="2" type="ORF">AA0113_g9470</name>
</gene>
<protein>
    <submittedName>
        <fullName evidence="2">Uncharacterized protein</fullName>
    </submittedName>
</protein>
<dbReference type="EMBL" id="PEJP01000043">
    <property type="protein sequence ID" value="RYO53025.1"/>
    <property type="molecule type" value="Genomic_DNA"/>
</dbReference>
<name>A0A4Q4R985_9PLEO</name>
<evidence type="ECO:0000256" key="1">
    <source>
        <dbReference type="SAM" id="MobiDB-lite"/>
    </source>
</evidence>
<sequence length="78" mass="7916">MRKGQLEAIQSTEPTGKGVSGSCLSAPGVRGGNGEGALWLLGFRVWEPKANGDPVRNGAGHGGLNGVMGDMRRGSGLP</sequence>